<dbReference type="Pfam" id="PF13289">
    <property type="entry name" value="SIR2_2"/>
    <property type="match status" value="1"/>
</dbReference>
<evidence type="ECO:0000313" key="2">
    <source>
        <dbReference type="Proteomes" id="UP000179183"/>
    </source>
</evidence>
<sequence>MKKIDKKELKEIIQSGHISLLIGSGCSLNYISTLTDIEERMNNEATREVAQKDYYKLIRKSKAILNEDMEANASQKKELKKTKKNYDSFLNFWADILSRRSLHIVSKQVNIFTTNFDMFIEDSCEKLGIPYNDGFAGQISPIFNVANFNKIQKYKSLQFDNTSDIPLFNIIKLHGSVSWLEKEKKIIYSNGHHIVDDLDSKTGDDFKNGYEQIAVINPNAEKHFETVLDTNYASMLRKFTLELEKENSVLIITGFSLADKHIKNLLYGVMKSNPTLVVVYFSYFKYNKALDSLGEKQNKNLYIISPQDKFSFEKSIKYLSGIF</sequence>
<dbReference type="EMBL" id="MHOQ01000007">
    <property type="protein sequence ID" value="OGZ67335.1"/>
    <property type="molecule type" value="Genomic_DNA"/>
</dbReference>
<name>A0A1G2HXW3_9BACT</name>
<dbReference type="Proteomes" id="UP000179183">
    <property type="component" value="Unassembled WGS sequence"/>
</dbReference>
<organism evidence="1 2">
    <name type="scientific">Candidatus Staskawiczbacteria bacterium RIFCSPHIGHO2_02_FULL_33_16</name>
    <dbReference type="NCBI Taxonomy" id="1802204"/>
    <lineage>
        <taxon>Bacteria</taxon>
        <taxon>Candidatus Staskawicziibacteriota</taxon>
    </lineage>
</organism>
<dbReference type="PROSITE" id="PS51257">
    <property type="entry name" value="PROKAR_LIPOPROTEIN"/>
    <property type="match status" value="1"/>
</dbReference>
<comment type="caution">
    <text evidence="1">The sequence shown here is derived from an EMBL/GenBank/DDBJ whole genome shotgun (WGS) entry which is preliminary data.</text>
</comment>
<accession>A0A1G2HXW3</accession>
<gene>
    <name evidence="1" type="ORF">A3D34_02760</name>
</gene>
<proteinExistence type="predicted"/>
<dbReference type="AlphaFoldDB" id="A0A1G2HXW3"/>
<evidence type="ECO:0000313" key="1">
    <source>
        <dbReference type="EMBL" id="OGZ67335.1"/>
    </source>
</evidence>
<protein>
    <submittedName>
        <fullName evidence="1">Uncharacterized protein</fullName>
    </submittedName>
</protein>
<reference evidence="1 2" key="1">
    <citation type="journal article" date="2016" name="Nat. Commun.">
        <title>Thousands of microbial genomes shed light on interconnected biogeochemical processes in an aquifer system.</title>
        <authorList>
            <person name="Anantharaman K."/>
            <person name="Brown C.T."/>
            <person name="Hug L.A."/>
            <person name="Sharon I."/>
            <person name="Castelle C.J."/>
            <person name="Probst A.J."/>
            <person name="Thomas B.C."/>
            <person name="Singh A."/>
            <person name="Wilkins M.J."/>
            <person name="Karaoz U."/>
            <person name="Brodie E.L."/>
            <person name="Williams K.H."/>
            <person name="Hubbard S.S."/>
            <person name="Banfield J.F."/>
        </authorList>
    </citation>
    <scope>NUCLEOTIDE SEQUENCE [LARGE SCALE GENOMIC DNA]</scope>
</reference>